<evidence type="ECO:0000256" key="1">
    <source>
        <dbReference type="SAM" id="MobiDB-lite"/>
    </source>
</evidence>
<dbReference type="EMBL" id="JASCZI010120904">
    <property type="protein sequence ID" value="MED6157358.1"/>
    <property type="molecule type" value="Genomic_DNA"/>
</dbReference>
<feature type="compositionally biased region" description="Polar residues" evidence="1">
    <location>
        <begin position="219"/>
        <end position="234"/>
    </location>
</feature>
<feature type="compositionally biased region" description="Basic and acidic residues" evidence="1">
    <location>
        <begin position="208"/>
        <end position="218"/>
    </location>
</feature>
<accession>A0ABU6UB13</accession>
<protein>
    <recommendedName>
        <fullName evidence="4">Exonuclease 1</fullName>
    </recommendedName>
</protein>
<gene>
    <name evidence="2" type="ORF">PIB30_022325</name>
</gene>
<feature type="compositionally biased region" description="Basic and acidic residues" evidence="1">
    <location>
        <begin position="270"/>
        <end position="287"/>
    </location>
</feature>
<sequence length="367" mass="41458">VLKHLRYSGVSVPPLYEESFKKAILTFYFQRVYDPINENIVHLSNIPDDIGFASIEAKRNFRAPRVSPTPANQSTFDSSSINSMEHETSEVMASKTKNSTASVVNYENLDSNSSPPPANDFIENSLATNFSEYMKSPSHVSMVDERNRSPEHTVLRQVRQPIHKPCVGLHKEHEHALVQDKIESKPEVTRKVVRSAYFKHKKVEKNDYDDKQAHKSEAGTKTISITDGDSSGNLMKNKDLKRKTSPNDNIHNENLQPRSVFPTSPPHDNGYSDHNDDTPPRENNNGEDKFVVNISHLGHYSEIAEKSVERFASLISSFRCSSGSRASGLRAPLRDVRNTCNKRPTNVDFGQYAYVSKQRKNSRAELD</sequence>
<evidence type="ECO:0008006" key="4">
    <source>
        <dbReference type="Google" id="ProtNLM"/>
    </source>
</evidence>
<feature type="compositionally biased region" description="Polar residues" evidence="1">
    <location>
        <begin position="246"/>
        <end position="257"/>
    </location>
</feature>
<evidence type="ECO:0000313" key="2">
    <source>
        <dbReference type="EMBL" id="MED6157358.1"/>
    </source>
</evidence>
<comment type="caution">
    <text evidence="2">The sequence shown here is derived from an EMBL/GenBank/DDBJ whole genome shotgun (WGS) entry which is preliminary data.</text>
</comment>
<keyword evidence="3" id="KW-1185">Reference proteome</keyword>
<feature type="region of interest" description="Disordered" evidence="1">
    <location>
        <begin position="208"/>
        <end position="287"/>
    </location>
</feature>
<evidence type="ECO:0000313" key="3">
    <source>
        <dbReference type="Proteomes" id="UP001341840"/>
    </source>
</evidence>
<dbReference type="Proteomes" id="UP001341840">
    <property type="component" value="Unassembled WGS sequence"/>
</dbReference>
<name>A0ABU6UB13_9FABA</name>
<reference evidence="2 3" key="1">
    <citation type="journal article" date="2023" name="Plants (Basel)">
        <title>Bridging the Gap: Combining Genomics and Transcriptomics Approaches to Understand Stylosanthes scabra, an Orphan Legume from the Brazilian Caatinga.</title>
        <authorList>
            <person name="Ferreira-Neto J.R.C."/>
            <person name="da Silva M.D."/>
            <person name="Binneck E."/>
            <person name="de Melo N.F."/>
            <person name="da Silva R.H."/>
            <person name="de Melo A.L.T.M."/>
            <person name="Pandolfi V."/>
            <person name="Bustamante F.O."/>
            <person name="Brasileiro-Vidal A.C."/>
            <person name="Benko-Iseppon A.M."/>
        </authorList>
    </citation>
    <scope>NUCLEOTIDE SEQUENCE [LARGE SCALE GENOMIC DNA]</scope>
    <source>
        <tissue evidence="2">Leaves</tissue>
    </source>
</reference>
<organism evidence="2 3">
    <name type="scientific">Stylosanthes scabra</name>
    <dbReference type="NCBI Taxonomy" id="79078"/>
    <lineage>
        <taxon>Eukaryota</taxon>
        <taxon>Viridiplantae</taxon>
        <taxon>Streptophyta</taxon>
        <taxon>Embryophyta</taxon>
        <taxon>Tracheophyta</taxon>
        <taxon>Spermatophyta</taxon>
        <taxon>Magnoliopsida</taxon>
        <taxon>eudicotyledons</taxon>
        <taxon>Gunneridae</taxon>
        <taxon>Pentapetalae</taxon>
        <taxon>rosids</taxon>
        <taxon>fabids</taxon>
        <taxon>Fabales</taxon>
        <taxon>Fabaceae</taxon>
        <taxon>Papilionoideae</taxon>
        <taxon>50 kb inversion clade</taxon>
        <taxon>dalbergioids sensu lato</taxon>
        <taxon>Dalbergieae</taxon>
        <taxon>Pterocarpus clade</taxon>
        <taxon>Stylosanthes</taxon>
    </lineage>
</organism>
<feature type="non-terminal residue" evidence="2">
    <location>
        <position position="1"/>
    </location>
</feature>
<proteinExistence type="predicted"/>